<gene>
    <name evidence="1" type="ORF">SR908_11330</name>
</gene>
<protein>
    <submittedName>
        <fullName evidence="1">Uncharacterized protein</fullName>
    </submittedName>
</protein>
<evidence type="ECO:0000313" key="1">
    <source>
        <dbReference type="EMBL" id="WQH08074.1"/>
    </source>
</evidence>
<keyword evidence="2" id="KW-1185">Reference proteome</keyword>
<accession>A0ABZ0Y903</accession>
<proteinExistence type="predicted"/>
<name>A0ABZ0Y903_9GAMM</name>
<dbReference type="EMBL" id="CP140151">
    <property type="protein sequence ID" value="WQH08074.1"/>
    <property type="molecule type" value="Genomic_DNA"/>
</dbReference>
<reference evidence="1 2" key="1">
    <citation type="submission" date="2023-11" db="EMBL/GenBank/DDBJ databases">
        <title>MicrobeMod: A computational toolkit for identifying prokaryotic methylation and restriction-modification with nanopore sequencing.</title>
        <authorList>
            <person name="Crits-Christoph A."/>
            <person name="Kang S.C."/>
            <person name="Lee H."/>
            <person name="Ostrov N."/>
        </authorList>
    </citation>
    <scope>NUCLEOTIDE SEQUENCE [LARGE SCALE GENOMIC DNA]</scope>
    <source>
        <strain evidence="1 2">ATCC 43984</strain>
    </source>
</reference>
<dbReference type="RefSeq" id="WP_246924232.1">
    <property type="nucleotide sequence ID" value="NZ_CP140151.1"/>
</dbReference>
<dbReference type="Proteomes" id="UP001321908">
    <property type="component" value="Chromosome"/>
</dbReference>
<organism evidence="1 2">
    <name type="scientific">Chromohalobacter canadensis</name>
    <dbReference type="NCBI Taxonomy" id="141389"/>
    <lineage>
        <taxon>Bacteria</taxon>
        <taxon>Pseudomonadati</taxon>
        <taxon>Pseudomonadota</taxon>
        <taxon>Gammaproteobacteria</taxon>
        <taxon>Oceanospirillales</taxon>
        <taxon>Halomonadaceae</taxon>
        <taxon>Chromohalobacter</taxon>
    </lineage>
</organism>
<sequence length="115" mass="12953">MSDSPLPLAAAVRETLEAVPRERLPMTYQEVADALGLQPPRTIARVTQALETSMREDAARGHPFIAALVVSRRAPHMPARGFFELAVELERFPADSSLHAQAWRDEYQRAMTRRE</sequence>
<evidence type="ECO:0000313" key="2">
    <source>
        <dbReference type="Proteomes" id="UP001321908"/>
    </source>
</evidence>